<sequence length="505" mass="58643">MTNLNTEDNVRRVLISLIGYYDTRRRSPLGRPAVEFTRDLNPYKTYLIVLEESDNAFTKLKRAAQFTESVIKQEDFKTNTTIVSHKLPSDGKEVYWKLAVEEELNNILKHEQGKGSQIWFNIHYGPKAMTDRMFHYLEETGEDVHLIRYMRLAINREEVLDVEKVDLQGSSKERQDIIIKEKQKAQLIHMTTDEFRKEHPEFIANSPEMSNVIEKIIYEVFPDYHILITGERGTGKEVVAKAIHENYFKRMKFNTVNCSVMQGDLIRSELFGHTKGAFTGATEDKKGILEVWDKDVVFLDEIANMDPKGLPMLLRLLQDGTFYRIGDIEEKKFKGVIIAATNKDVYDPDIFPQDILDRFDLIIYVPPLRDRRDDIPELIKHFRKKAGVKSPPPFAKSVINCLRNYSWPGNIRELEIFVKHTIRFFDRKKHKKIILKDIEPRLTERFLSQSGVIEESTDGFKLKEFFKDMKSKLVGVALDHTGGNKAKAARLLGVSPSYVKKWKPQ</sequence>
<proteinExistence type="predicted"/>
<dbReference type="Pfam" id="PF02954">
    <property type="entry name" value="HTH_8"/>
    <property type="match status" value="1"/>
</dbReference>
<dbReference type="InterPro" id="IPR058031">
    <property type="entry name" value="AAA_lid_NorR"/>
</dbReference>
<evidence type="ECO:0000259" key="5">
    <source>
        <dbReference type="PROSITE" id="PS50045"/>
    </source>
</evidence>
<keyword evidence="2" id="KW-0067">ATP-binding</keyword>
<reference evidence="6 7" key="1">
    <citation type="submission" date="2016-07" db="EMBL/GenBank/DDBJ databases">
        <title>Draft genome of Scalindua rubra, obtained from a brine-seawater interface in the Red Sea, sheds light on salt adaptation in anammox bacteria.</title>
        <authorList>
            <person name="Speth D.R."/>
            <person name="Lagkouvardos I."/>
            <person name="Wang Y."/>
            <person name="Qian P.-Y."/>
            <person name="Dutilh B.E."/>
            <person name="Jetten M.S."/>
        </authorList>
    </citation>
    <scope>NUCLEOTIDE SEQUENCE [LARGE SCALE GENOMIC DNA]</scope>
    <source>
        <strain evidence="6">BSI-1</strain>
    </source>
</reference>
<accession>A0A1E3X2H1</accession>
<dbReference type="Gene3D" id="1.10.8.60">
    <property type="match status" value="1"/>
</dbReference>
<dbReference type="PANTHER" id="PTHR32071">
    <property type="entry name" value="TRANSCRIPTIONAL REGULATORY PROTEIN"/>
    <property type="match status" value="1"/>
</dbReference>
<dbReference type="SMART" id="SM00382">
    <property type="entry name" value="AAA"/>
    <property type="match status" value="1"/>
</dbReference>
<dbReference type="PROSITE" id="PS50045">
    <property type="entry name" value="SIGMA54_INTERACT_4"/>
    <property type="match status" value="1"/>
</dbReference>
<gene>
    <name evidence="6" type="ORF">SCARUB_05061</name>
</gene>
<keyword evidence="3" id="KW-0805">Transcription regulation</keyword>
<organism evidence="6 7">
    <name type="scientific">Candidatus Scalindua rubra</name>
    <dbReference type="NCBI Taxonomy" id="1872076"/>
    <lineage>
        <taxon>Bacteria</taxon>
        <taxon>Pseudomonadati</taxon>
        <taxon>Planctomycetota</taxon>
        <taxon>Candidatus Brocadiia</taxon>
        <taxon>Candidatus Brocadiales</taxon>
        <taxon>Candidatus Scalinduaceae</taxon>
        <taxon>Candidatus Scalindua</taxon>
    </lineage>
</organism>
<evidence type="ECO:0000256" key="3">
    <source>
        <dbReference type="ARBA" id="ARBA00023015"/>
    </source>
</evidence>
<name>A0A1E3X2H1_9BACT</name>
<dbReference type="CDD" id="cd00009">
    <property type="entry name" value="AAA"/>
    <property type="match status" value="1"/>
</dbReference>
<evidence type="ECO:0000256" key="2">
    <source>
        <dbReference type="ARBA" id="ARBA00022840"/>
    </source>
</evidence>
<dbReference type="GO" id="GO:0043565">
    <property type="term" value="F:sequence-specific DNA binding"/>
    <property type="evidence" value="ECO:0007669"/>
    <property type="project" value="InterPro"/>
</dbReference>
<dbReference type="InterPro" id="IPR002197">
    <property type="entry name" value="HTH_Fis"/>
</dbReference>
<protein>
    <submittedName>
        <fullName evidence="6">Sigma 54 response regulator</fullName>
    </submittedName>
</protein>
<evidence type="ECO:0000313" key="6">
    <source>
        <dbReference type="EMBL" id="ODS29836.1"/>
    </source>
</evidence>
<dbReference type="InterPro" id="IPR027417">
    <property type="entry name" value="P-loop_NTPase"/>
</dbReference>
<dbReference type="InterPro" id="IPR002078">
    <property type="entry name" value="Sigma_54_int"/>
</dbReference>
<feature type="domain" description="Sigma-54 factor interaction" evidence="5">
    <location>
        <begin position="202"/>
        <end position="423"/>
    </location>
</feature>
<dbReference type="InterPro" id="IPR003593">
    <property type="entry name" value="AAA+_ATPase"/>
</dbReference>
<comment type="caution">
    <text evidence="6">The sequence shown here is derived from an EMBL/GenBank/DDBJ whole genome shotgun (WGS) entry which is preliminary data.</text>
</comment>
<evidence type="ECO:0000256" key="1">
    <source>
        <dbReference type="ARBA" id="ARBA00022741"/>
    </source>
</evidence>
<dbReference type="Pfam" id="PF00158">
    <property type="entry name" value="Sigma54_activat"/>
    <property type="match status" value="1"/>
</dbReference>
<evidence type="ECO:0000313" key="7">
    <source>
        <dbReference type="Proteomes" id="UP000094056"/>
    </source>
</evidence>
<dbReference type="GO" id="GO:0005524">
    <property type="term" value="F:ATP binding"/>
    <property type="evidence" value="ECO:0007669"/>
    <property type="project" value="UniProtKB-KW"/>
</dbReference>
<dbReference type="GO" id="GO:0006355">
    <property type="term" value="P:regulation of DNA-templated transcription"/>
    <property type="evidence" value="ECO:0007669"/>
    <property type="project" value="InterPro"/>
</dbReference>
<dbReference type="SUPFAM" id="SSF52540">
    <property type="entry name" value="P-loop containing nucleoside triphosphate hydrolases"/>
    <property type="match status" value="1"/>
</dbReference>
<dbReference type="Pfam" id="PF25601">
    <property type="entry name" value="AAA_lid_14"/>
    <property type="match status" value="1"/>
</dbReference>
<dbReference type="AlphaFoldDB" id="A0A1E3X2H1"/>
<evidence type="ECO:0000256" key="4">
    <source>
        <dbReference type="ARBA" id="ARBA00023163"/>
    </source>
</evidence>
<dbReference type="Proteomes" id="UP000094056">
    <property type="component" value="Unassembled WGS sequence"/>
</dbReference>
<keyword evidence="4" id="KW-0804">Transcription</keyword>
<keyword evidence="1" id="KW-0547">Nucleotide-binding</keyword>
<dbReference type="Gene3D" id="1.10.10.60">
    <property type="entry name" value="Homeodomain-like"/>
    <property type="match status" value="1"/>
</dbReference>
<dbReference type="EMBL" id="MAYW01000357">
    <property type="protein sequence ID" value="ODS29836.1"/>
    <property type="molecule type" value="Genomic_DNA"/>
</dbReference>
<dbReference type="Gene3D" id="3.40.50.300">
    <property type="entry name" value="P-loop containing nucleotide triphosphate hydrolases"/>
    <property type="match status" value="1"/>
</dbReference>